<gene>
    <name evidence="7" type="ORF">BIGA_0914</name>
</gene>
<dbReference type="EMBL" id="JGYX01000005">
    <property type="protein sequence ID" value="KFI60326.1"/>
    <property type="molecule type" value="Genomic_DNA"/>
</dbReference>
<dbReference type="InterPro" id="IPR000064">
    <property type="entry name" value="NLP_P60_dom"/>
</dbReference>
<sequence length="254" mass="25838">MYTAWGNLVKLMSIARKTVSFMTALVAAGTLFVATAPVASAEDAEVATSSRSFPKVTTVRKDLFAESTSTSVDQDADWGGIEALDVPQTKSQAEKDAEAAEQAAAEAAAAQAASRSAARESLSTTSSAAASVPTPPASATGAAIAEYSLNFIGYPYLYGGTSPSGWDCSGFVQYVFAQFGVSLPRTSGAMMSVGSPVGSLAEAQPGDIIASAGHAAIYIGNGMVMNAMDYGAGTNTAAVAWVFPGGGYAIRRVV</sequence>
<dbReference type="GO" id="GO:0008234">
    <property type="term" value="F:cysteine-type peptidase activity"/>
    <property type="evidence" value="ECO:0007669"/>
    <property type="project" value="UniProtKB-KW"/>
</dbReference>
<keyword evidence="5" id="KW-0732">Signal</keyword>
<evidence type="ECO:0000256" key="5">
    <source>
        <dbReference type="SAM" id="SignalP"/>
    </source>
</evidence>
<dbReference type="AlphaFoldDB" id="A0A087ANH6"/>
<dbReference type="eggNOG" id="COG0791">
    <property type="taxonomic scope" value="Bacteria"/>
</dbReference>
<evidence type="ECO:0000256" key="1">
    <source>
        <dbReference type="ARBA" id="ARBA00007074"/>
    </source>
</evidence>
<keyword evidence="4" id="KW-0788">Thiol protease</keyword>
<protein>
    <submittedName>
        <fullName evidence="7">NlpC/P60 family protein</fullName>
    </submittedName>
</protein>
<dbReference type="Pfam" id="PF00877">
    <property type="entry name" value="NLPC_P60"/>
    <property type="match status" value="1"/>
</dbReference>
<dbReference type="PANTHER" id="PTHR47053:SF1">
    <property type="entry name" value="MUREIN DD-ENDOPEPTIDASE MEPH-RELATED"/>
    <property type="match status" value="1"/>
</dbReference>
<dbReference type="PANTHER" id="PTHR47053">
    <property type="entry name" value="MUREIN DD-ENDOPEPTIDASE MEPH-RELATED"/>
    <property type="match status" value="1"/>
</dbReference>
<dbReference type="Gene3D" id="3.90.1720.10">
    <property type="entry name" value="endopeptidase domain like (from Nostoc punctiforme)"/>
    <property type="match status" value="1"/>
</dbReference>
<evidence type="ECO:0000313" key="7">
    <source>
        <dbReference type="EMBL" id="KFI60326.1"/>
    </source>
</evidence>
<dbReference type="SUPFAM" id="SSF54001">
    <property type="entry name" value="Cysteine proteinases"/>
    <property type="match status" value="1"/>
</dbReference>
<comment type="similarity">
    <text evidence="1">Belongs to the peptidase C40 family.</text>
</comment>
<proteinExistence type="inferred from homology"/>
<keyword evidence="2" id="KW-0645">Protease</keyword>
<keyword evidence="3" id="KW-0378">Hydrolase</keyword>
<accession>A0A087ANH6</accession>
<dbReference type="GO" id="GO:0006508">
    <property type="term" value="P:proteolysis"/>
    <property type="evidence" value="ECO:0007669"/>
    <property type="project" value="UniProtKB-KW"/>
</dbReference>
<feature type="domain" description="NlpC/P60" evidence="6">
    <location>
        <begin position="138"/>
        <end position="254"/>
    </location>
</feature>
<feature type="chain" id="PRO_5001818584" evidence="5">
    <location>
        <begin position="42"/>
        <end position="254"/>
    </location>
</feature>
<evidence type="ECO:0000256" key="2">
    <source>
        <dbReference type="ARBA" id="ARBA00022670"/>
    </source>
</evidence>
<dbReference type="InterPro" id="IPR051202">
    <property type="entry name" value="Peptidase_C40"/>
</dbReference>
<name>A0A087ANH6_9BIFI</name>
<evidence type="ECO:0000313" key="8">
    <source>
        <dbReference type="Proteomes" id="UP000029046"/>
    </source>
</evidence>
<keyword evidence="8" id="KW-1185">Reference proteome</keyword>
<dbReference type="PROSITE" id="PS51935">
    <property type="entry name" value="NLPC_P60"/>
    <property type="match status" value="1"/>
</dbReference>
<comment type="caution">
    <text evidence="7">The sequence shown here is derived from an EMBL/GenBank/DDBJ whole genome shotgun (WGS) entry which is preliminary data.</text>
</comment>
<evidence type="ECO:0000256" key="3">
    <source>
        <dbReference type="ARBA" id="ARBA00022801"/>
    </source>
</evidence>
<dbReference type="Proteomes" id="UP000029046">
    <property type="component" value="Unassembled WGS sequence"/>
</dbReference>
<reference evidence="7 8" key="1">
    <citation type="submission" date="2014-03" db="EMBL/GenBank/DDBJ databases">
        <title>Genomics of Bifidobacteria.</title>
        <authorList>
            <person name="Ventura M."/>
            <person name="Milani C."/>
            <person name="Lugli G.A."/>
        </authorList>
    </citation>
    <scope>NUCLEOTIDE SEQUENCE [LARGE SCALE GENOMIC DNA]</scope>
    <source>
        <strain evidence="7 8">LMG 11586</strain>
    </source>
</reference>
<evidence type="ECO:0000259" key="6">
    <source>
        <dbReference type="PROSITE" id="PS51935"/>
    </source>
</evidence>
<dbReference type="InterPro" id="IPR038765">
    <property type="entry name" value="Papain-like_cys_pep_sf"/>
</dbReference>
<organism evidence="7 8">
    <name type="scientific">Bifidobacterium pullorum subsp. gallinarum</name>
    <dbReference type="NCBI Taxonomy" id="78344"/>
    <lineage>
        <taxon>Bacteria</taxon>
        <taxon>Bacillati</taxon>
        <taxon>Actinomycetota</taxon>
        <taxon>Actinomycetes</taxon>
        <taxon>Bifidobacteriales</taxon>
        <taxon>Bifidobacteriaceae</taxon>
        <taxon>Bifidobacterium</taxon>
    </lineage>
</organism>
<feature type="signal peptide" evidence="5">
    <location>
        <begin position="1"/>
        <end position="41"/>
    </location>
</feature>
<evidence type="ECO:0000256" key="4">
    <source>
        <dbReference type="ARBA" id="ARBA00022807"/>
    </source>
</evidence>